<keyword evidence="2 5" id="KW-0808">Transferase</keyword>
<dbReference type="SUPFAM" id="SSF53756">
    <property type="entry name" value="UDP-Glycosyltransferase/glycogen phosphorylase"/>
    <property type="match status" value="1"/>
</dbReference>
<reference evidence="5 6" key="1">
    <citation type="submission" date="2017-10" db="EMBL/GenBank/DDBJ databases">
        <title>Draft genome sequences of strains TRE 1, TRE 9, TRE H and TRI 7, isolated from tamarins, belonging to four potential novel Bifidobacterium species.</title>
        <authorList>
            <person name="Mattarelli P."/>
            <person name="Modesto M."/>
            <person name="Puglisi E."/>
            <person name="Morelli L."/>
            <person name="Spezio C."/>
            <person name="Bonetti A."/>
            <person name="Sandri C."/>
        </authorList>
    </citation>
    <scope>NUCLEOTIDE SEQUENCE [LARGE SCALE GENOMIC DNA]</scope>
    <source>
        <strain evidence="6">TRI7</strain>
    </source>
</reference>
<accession>A0A2M9HEP3</accession>
<dbReference type="Gene3D" id="3.40.50.2000">
    <property type="entry name" value="Glycogen Phosphorylase B"/>
    <property type="match status" value="2"/>
</dbReference>
<gene>
    <name evidence="5" type="ORF">CSQ87_06330</name>
</gene>
<dbReference type="Pfam" id="PF13439">
    <property type="entry name" value="Glyco_transf_4"/>
    <property type="match status" value="1"/>
</dbReference>
<comment type="caution">
    <text evidence="5">The sequence shown here is derived from an EMBL/GenBank/DDBJ whole genome shotgun (WGS) entry which is preliminary data.</text>
</comment>
<evidence type="ECO:0000256" key="1">
    <source>
        <dbReference type="ARBA" id="ARBA00022676"/>
    </source>
</evidence>
<keyword evidence="1" id="KW-0328">Glycosyltransferase</keyword>
<protein>
    <submittedName>
        <fullName evidence="5">Glycosyl transferase family 1</fullName>
    </submittedName>
</protein>
<feature type="domain" description="Glycosyl transferase family 1" evidence="3">
    <location>
        <begin position="199"/>
        <end position="317"/>
    </location>
</feature>
<dbReference type="EMBL" id="PEBK01000005">
    <property type="protein sequence ID" value="PJM75294.1"/>
    <property type="molecule type" value="Genomic_DNA"/>
</dbReference>
<dbReference type="GO" id="GO:0016757">
    <property type="term" value="F:glycosyltransferase activity"/>
    <property type="evidence" value="ECO:0007669"/>
    <property type="project" value="UniProtKB-KW"/>
</dbReference>
<dbReference type="InterPro" id="IPR001296">
    <property type="entry name" value="Glyco_trans_1"/>
</dbReference>
<evidence type="ECO:0000313" key="6">
    <source>
        <dbReference type="Proteomes" id="UP000231451"/>
    </source>
</evidence>
<organism evidence="5 6">
    <name type="scientific">Bifidobacterium simiarum</name>
    <dbReference type="NCBI Taxonomy" id="2045441"/>
    <lineage>
        <taxon>Bacteria</taxon>
        <taxon>Bacillati</taxon>
        <taxon>Actinomycetota</taxon>
        <taxon>Actinomycetes</taxon>
        <taxon>Bifidobacteriales</taxon>
        <taxon>Bifidobacteriaceae</taxon>
        <taxon>Bifidobacterium</taxon>
    </lineage>
</organism>
<sequence>MIVSGSRKVPIRILQWGMHSSLGGVEQFMIDLYRHMDRDLVQFDFLAAHDASKLAFEDEILELGGRVFRVQYSQRTSPIRARTHMDRLFAEHPEIVGVHVHANFLYACPLGIARRHGVNLRILHSHNSSDGDVRSGMLRDLGLTLRNAIARSQIDRYPSRYLACSDRAAQYMFPGKPYLWVKNGIDIERFRFSPSARQRNRLRYGIGEHTEVLGFCGHLVDRKNPLFALEVFAAYHRMQPDSVLMMIGGGELLDALKMRVHKLALPERSVLFMGGGRDDVHELYQAMDGFLLTSQYEGLPIVLVEAQCAGLPCVASREAVTGQAAITDLLQYRSLDDAASVWAQALREGIVRRDIGSRADRASYADCVAEAGFDMRATAAMLQNLYLTEGGRS</sequence>
<evidence type="ECO:0000259" key="3">
    <source>
        <dbReference type="Pfam" id="PF00534"/>
    </source>
</evidence>
<dbReference type="OrthoDB" id="9790710at2"/>
<evidence type="ECO:0000313" key="5">
    <source>
        <dbReference type="EMBL" id="PJM75294.1"/>
    </source>
</evidence>
<dbReference type="Proteomes" id="UP000231451">
    <property type="component" value="Unassembled WGS sequence"/>
</dbReference>
<dbReference type="PANTHER" id="PTHR12526">
    <property type="entry name" value="GLYCOSYLTRANSFERASE"/>
    <property type="match status" value="1"/>
</dbReference>
<name>A0A2M9HEP3_9BIFI</name>
<evidence type="ECO:0000259" key="4">
    <source>
        <dbReference type="Pfam" id="PF13439"/>
    </source>
</evidence>
<feature type="domain" description="Glycosyltransferase subfamily 4-like N-terminal" evidence="4">
    <location>
        <begin position="23"/>
        <end position="189"/>
    </location>
</feature>
<proteinExistence type="predicted"/>
<evidence type="ECO:0000256" key="2">
    <source>
        <dbReference type="ARBA" id="ARBA00022679"/>
    </source>
</evidence>
<dbReference type="InterPro" id="IPR028098">
    <property type="entry name" value="Glyco_trans_4-like_N"/>
</dbReference>
<keyword evidence="6" id="KW-1185">Reference proteome</keyword>
<dbReference type="Pfam" id="PF00534">
    <property type="entry name" value="Glycos_transf_1"/>
    <property type="match status" value="1"/>
</dbReference>
<dbReference type="PANTHER" id="PTHR12526:SF637">
    <property type="entry name" value="GLYCOSYLTRANSFERASE EPSF-RELATED"/>
    <property type="match status" value="1"/>
</dbReference>
<dbReference type="AlphaFoldDB" id="A0A2M9HEP3"/>